<dbReference type="PROSITE" id="PS50011">
    <property type="entry name" value="PROTEIN_KINASE_DOM"/>
    <property type="match status" value="1"/>
</dbReference>
<keyword evidence="5" id="KW-0418">Kinase</keyword>
<dbReference type="GO" id="GO:0004674">
    <property type="term" value="F:protein serine/threonine kinase activity"/>
    <property type="evidence" value="ECO:0007669"/>
    <property type="project" value="UniProtKB-KW"/>
</dbReference>
<evidence type="ECO:0000256" key="6">
    <source>
        <dbReference type="ARBA" id="ARBA00022840"/>
    </source>
</evidence>
<dbReference type="PROSITE" id="PS00107">
    <property type="entry name" value="PROTEIN_KINASE_ATP"/>
    <property type="match status" value="1"/>
</dbReference>
<feature type="region of interest" description="Disordered" evidence="8">
    <location>
        <begin position="473"/>
        <end position="494"/>
    </location>
</feature>
<dbReference type="GO" id="GO:0007165">
    <property type="term" value="P:signal transduction"/>
    <property type="evidence" value="ECO:0007669"/>
    <property type="project" value="TreeGrafter"/>
</dbReference>
<feature type="region of interest" description="Disordered" evidence="8">
    <location>
        <begin position="1"/>
        <end position="42"/>
    </location>
</feature>
<organism evidence="10 11">
    <name type="scientific">Leishmania enriettii</name>
    <dbReference type="NCBI Taxonomy" id="5663"/>
    <lineage>
        <taxon>Eukaryota</taxon>
        <taxon>Discoba</taxon>
        <taxon>Euglenozoa</taxon>
        <taxon>Kinetoplastea</taxon>
        <taxon>Metakinetoplastina</taxon>
        <taxon>Trypanosomatida</taxon>
        <taxon>Trypanosomatidae</taxon>
        <taxon>Leishmaniinae</taxon>
        <taxon>Leishmania</taxon>
    </lineage>
</organism>
<dbReference type="AlphaFoldDB" id="A0A836H4Y4"/>
<dbReference type="EMBL" id="JAFHKP010000022">
    <property type="protein sequence ID" value="KAG5479582.1"/>
    <property type="molecule type" value="Genomic_DNA"/>
</dbReference>
<evidence type="ECO:0000256" key="7">
    <source>
        <dbReference type="PROSITE-ProRule" id="PRU10141"/>
    </source>
</evidence>
<keyword evidence="3" id="KW-0808">Transferase</keyword>
<evidence type="ECO:0000256" key="1">
    <source>
        <dbReference type="ARBA" id="ARBA00005527"/>
    </source>
</evidence>
<evidence type="ECO:0000259" key="9">
    <source>
        <dbReference type="PROSITE" id="PS50011"/>
    </source>
</evidence>
<evidence type="ECO:0000256" key="5">
    <source>
        <dbReference type="ARBA" id="ARBA00022777"/>
    </source>
</evidence>
<dbReference type="InterPro" id="IPR017441">
    <property type="entry name" value="Protein_kinase_ATP_BS"/>
</dbReference>
<dbReference type="RefSeq" id="XP_067693111.1">
    <property type="nucleotide sequence ID" value="XM_067835078.1"/>
</dbReference>
<feature type="binding site" evidence="7">
    <location>
        <position position="77"/>
    </location>
    <ligand>
        <name>ATP</name>
        <dbReference type="ChEBI" id="CHEBI:30616"/>
    </ligand>
</feature>
<keyword evidence="11" id="KW-1185">Reference proteome</keyword>
<dbReference type="SMART" id="SM00220">
    <property type="entry name" value="S_TKc"/>
    <property type="match status" value="1"/>
</dbReference>
<protein>
    <recommendedName>
        <fullName evidence="9">Protein kinase domain-containing protein</fullName>
    </recommendedName>
</protein>
<evidence type="ECO:0000256" key="3">
    <source>
        <dbReference type="ARBA" id="ARBA00022679"/>
    </source>
</evidence>
<dbReference type="InterPro" id="IPR008271">
    <property type="entry name" value="Ser/Thr_kinase_AS"/>
</dbReference>
<dbReference type="GO" id="GO:0005634">
    <property type="term" value="C:nucleus"/>
    <property type="evidence" value="ECO:0007669"/>
    <property type="project" value="TreeGrafter"/>
</dbReference>
<dbReference type="KEGG" id="lenr:94170588"/>
<sequence length="733" mass="79660">MTEKPPQPRRPLSAARASAPTFAASRPRTQKSINSDDAARSHASTPVYRPLRYLGRGSFGVVILAEEVRTGNRVAIKRVHYDARLHNREVTILNTVLVDDPRHQPSSFTGAESDDAARFPGGAIGASFSSSQSTSSSSLRMEDVHLWAGRHHPNIVKLLDFYVTYDNASSEQVPGVDIGGGGGAHAGFEFFHSHPSTDRRCPWSGGGGRSSANAPPTAASLPAFTYLEMVMSYVPMDLSYLKKYFFRFHEMPTMIASSSPSPLASPKQQPTELSSAEQQESRGGRPSASPKHTRTGCSANDSSGDANTNTRGGDVCNHLPMRWVKVILFQLARALAFMHARHVCHRDLKPANVLVDPDSGRVQLCDFGSAKQITRPAEEKNVSYICSRYYRAPELLFGALHYGCAVDMWSFGCIAAELLRESGTPLFRGCTSVDQMAELFKVLGAPSKREMYAMNPPCAEALLRTRAMHRHQSFNRRPYSDARRGGGGDGDIQGDRSCGLELEMDYHAEDDDEDVELRGGAPQGEYDAEGNGDFLRDALDDGISLQTSASLGMAPASPSTTDARHYKTRYAAPPSTGRAATLGVVAPMSFEEYYDVLKVRAIPWRVLFPVDTPTDAVALVASLLCYAPEKRLTAAELVEHSFFDDLFSAADTPPAAAVGRATATTMASRATVLHTDDDGAASAALRLPNGRLMPLAMFQVTEVERDLYTDAFLARMARQAELLAAAMKQEGHS</sequence>
<dbReference type="GeneID" id="94170588"/>
<evidence type="ECO:0000313" key="11">
    <source>
        <dbReference type="Proteomes" id="UP000674179"/>
    </source>
</evidence>
<dbReference type="GO" id="GO:0005737">
    <property type="term" value="C:cytoplasm"/>
    <property type="evidence" value="ECO:0007669"/>
    <property type="project" value="TreeGrafter"/>
</dbReference>
<dbReference type="PROSITE" id="PS00108">
    <property type="entry name" value="PROTEIN_KINASE_ST"/>
    <property type="match status" value="1"/>
</dbReference>
<comment type="caution">
    <text evidence="10">The sequence shown here is derived from an EMBL/GenBank/DDBJ whole genome shotgun (WGS) entry which is preliminary data.</text>
</comment>
<dbReference type="Pfam" id="PF00069">
    <property type="entry name" value="Pkinase"/>
    <property type="match status" value="1"/>
</dbReference>
<evidence type="ECO:0000256" key="2">
    <source>
        <dbReference type="ARBA" id="ARBA00022527"/>
    </source>
</evidence>
<dbReference type="GO" id="GO:0030154">
    <property type="term" value="P:cell differentiation"/>
    <property type="evidence" value="ECO:0007669"/>
    <property type="project" value="TreeGrafter"/>
</dbReference>
<dbReference type="PANTHER" id="PTHR24057">
    <property type="entry name" value="GLYCOGEN SYNTHASE KINASE-3 ALPHA"/>
    <property type="match status" value="1"/>
</dbReference>
<proteinExistence type="inferred from homology"/>
<evidence type="ECO:0000313" key="10">
    <source>
        <dbReference type="EMBL" id="KAG5479582.1"/>
    </source>
</evidence>
<feature type="compositionally biased region" description="Low complexity" evidence="8">
    <location>
        <begin position="257"/>
        <end position="266"/>
    </location>
</feature>
<evidence type="ECO:0000256" key="8">
    <source>
        <dbReference type="SAM" id="MobiDB-lite"/>
    </source>
</evidence>
<dbReference type="Gene3D" id="3.30.200.20">
    <property type="entry name" value="Phosphorylase Kinase, domain 1"/>
    <property type="match status" value="1"/>
</dbReference>
<feature type="compositionally biased region" description="Polar residues" evidence="8">
    <location>
        <begin position="295"/>
        <end position="311"/>
    </location>
</feature>
<keyword evidence="6 7" id="KW-0067">ATP-binding</keyword>
<dbReference type="OrthoDB" id="272141at2759"/>
<name>A0A836H4Y4_LEIEN</name>
<gene>
    <name evidence="10" type="ORF">CUR178_03343</name>
</gene>
<keyword evidence="4 7" id="KW-0547">Nucleotide-binding</keyword>
<dbReference type="SUPFAM" id="SSF56112">
    <property type="entry name" value="Protein kinase-like (PK-like)"/>
    <property type="match status" value="1"/>
</dbReference>
<feature type="region of interest" description="Disordered" evidence="8">
    <location>
        <begin position="257"/>
        <end position="311"/>
    </location>
</feature>
<dbReference type="Proteomes" id="UP000674179">
    <property type="component" value="Chromosome 22"/>
</dbReference>
<feature type="compositionally biased region" description="Polar residues" evidence="8">
    <location>
        <begin position="267"/>
        <end position="278"/>
    </location>
</feature>
<dbReference type="GO" id="GO:0005524">
    <property type="term" value="F:ATP binding"/>
    <property type="evidence" value="ECO:0007669"/>
    <property type="project" value="UniProtKB-UniRule"/>
</dbReference>
<dbReference type="PANTHER" id="PTHR24057:SF0">
    <property type="entry name" value="PROTEIN KINASE SHAGGY-RELATED"/>
    <property type="match status" value="1"/>
</dbReference>
<comment type="similarity">
    <text evidence="1">Belongs to the protein kinase superfamily. CMGC Ser/Thr protein kinase family. GSK-3 subfamily.</text>
</comment>
<dbReference type="Gene3D" id="1.10.510.10">
    <property type="entry name" value="Transferase(Phosphotransferase) domain 1"/>
    <property type="match status" value="2"/>
</dbReference>
<keyword evidence="2" id="KW-0723">Serine/threonine-protein kinase</keyword>
<reference evidence="10 11" key="1">
    <citation type="submission" date="2021-02" db="EMBL/GenBank/DDBJ databases">
        <title>Leishmania (Mundinia) enrietti genome sequencing and assembly.</title>
        <authorList>
            <person name="Almutairi H."/>
            <person name="Gatherer D."/>
        </authorList>
    </citation>
    <scope>NUCLEOTIDE SEQUENCE [LARGE SCALE GENOMIC DNA]</scope>
    <source>
        <strain evidence="10">CUR178</strain>
    </source>
</reference>
<dbReference type="InterPro" id="IPR011009">
    <property type="entry name" value="Kinase-like_dom_sf"/>
</dbReference>
<dbReference type="InterPro" id="IPR050591">
    <property type="entry name" value="GSK-3"/>
</dbReference>
<accession>A0A836H4Y4</accession>
<evidence type="ECO:0000256" key="4">
    <source>
        <dbReference type="ARBA" id="ARBA00022741"/>
    </source>
</evidence>
<dbReference type="InterPro" id="IPR000719">
    <property type="entry name" value="Prot_kinase_dom"/>
</dbReference>
<feature type="compositionally biased region" description="Low complexity" evidence="8">
    <location>
        <begin position="10"/>
        <end position="27"/>
    </location>
</feature>
<feature type="domain" description="Protein kinase" evidence="9">
    <location>
        <begin position="48"/>
        <end position="643"/>
    </location>
</feature>